<evidence type="ECO:0000259" key="1">
    <source>
        <dbReference type="Pfam" id="PF06230"/>
    </source>
</evidence>
<dbReference type="InterPro" id="IPR041255">
    <property type="entry name" value="LpxI_N"/>
</dbReference>
<dbReference type="AlphaFoldDB" id="A0A2Z4Y4W7"/>
<dbReference type="Pfam" id="PF06230">
    <property type="entry name" value="LpxI_C"/>
    <property type="match status" value="1"/>
</dbReference>
<dbReference type="Gene3D" id="3.40.50.20">
    <property type="match status" value="1"/>
</dbReference>
<evidence type="ECO:0000259" key="2">
    <source>
        <dbReference type="Pfam" id="PF17930"/>
    </source>
</evidence>
<dbReference type="PANTHER" id="PTHR39962:SF1">
    <property type="entry name" value="LPXI FAMILY PROTEIN"/>
    <property type="match status" value="1"/>
</dbReference>
<name>A0A2Z4Y4W7_SUMC1</name>
<dbReference type="Pfam" id="PF17930">
    <property type="entry name" value="LpxI_N"/>
    <property type="match status" value="1"/>
</dbReference>
<feature type="domain" description="LpxI C-terminal" evidence="1">
    <location>
        <begin position="148"/>
        <end position="276"/>
    </location>
</feature>
<dbReference type="InterPro" id="IPR043167">
    <property type="entry name" value="LpxI_C_sf"/>
</dbReference>
<dbReference type="InterPro" id="IPR053174">
    <property type="entry name" value="LpxI"/>
</dbReference>
<dbReference type="Proteomes" id="UP000262583">
    <property type="component" value="Chromosome"/>
</dbReference>
<proteinExistence type="predicted"/>
<protein>
    <submittedName>
        <fullName evidence="3">UDP-2,3-diacylglucosamine pyrophosphatase</fullName>
    </submittedName>
</protein>
<gene>
    <name evidence="3" type="ORF">BRCON_0786</name>
</gene>
<accession>A0A2Z4Y4W7</accession>
<dbReference type="Gene3D" id="3.40.140.80">
    <property type="match status" value="1"/>
</dbReference>
<dbReference type="EMBL" id="CP030759">
    <property type="protein sequence ID" value="AXA35563.1"/>
    <property type="molecule type" value="Genomic_DNA"/>
</dbReference>
<dbReference type="PANTHER" id="PTHR39962">
    <property type="entry name" value="BLL4848 PROTEIN"/>
    <property type="match status" value="1"/>
</dbReference>
<dbReference type="KEGG" id="schv:BRCON_0786"/>
<evidence type="ECO:0000313" key="3">
    <source>
        <dbReference type="EMBL" id="AXA35563.1"/>
    </source>
</evidence>
<sequence>MTEPLSIPQEEIRRLGIVAGQGDFPILMARAARGAGVEVVVIGIRGMANPGLEAIANEMHWVELGQVQHTIELLRAANVRHVALVGKVPHLSILQYRHFDLRAMKLLARAVNRKADTLLQTITDELAQEGIQVVDSSLFLRGLMPEAGLLTPRRPPSERETQDIEFGYPIAKAIAGQDVGQTIVVKEKMVVAVEAAEGTDECIRRAASLAGAGCVVVKVSKPNQDFRFDIPVIGRQTIATMAECGCSALAVSAKECLIFDKDEVLREAERQNIAIIAR</sequence>
<organism evidence="3 4">
    <name type="scientific">Sumerlaea chitinivorans</name>
    <dbReference type="NCBI Taxonomy" id="2250252"/>
    <lineage>
        <taxon>Bacteria</taxon>
        <taxon>Candidatus Sumerlaeota</taxon>
        <taxon>Candidatus Sumerlaeia</taxon>
        <taxon>Candidatus Sumerlaeales</taxon>
        <taxon>Candidatus Sumerlaeaceae</taxon>
        <taxon>Candidatus Sumerlaea</taxon>
    </lineage>
</organism>
<evidence type="ECO:0000313" key="4">
    <source>
        <dbReference type="Proteomes" id="UP000262583"/>
    </source>
</evidence>
<reference evidence="3 4" key="1">
    <citation type="submission" date="2018-05" db="EMBL/GenBank/DDBJ databases">
        <title>A metagenomic window into the 2 km-deep terrestrial subsurface aquifer revealed taxonomically and functionally diverse microbial community comprising novel uncultured bacterial lineages.</title>
        <authorList>
            <person name="Kadnikov V.V."/>
            <person name="Mardanov A.V."/>
            <person name="Beletsky A.V."/>
            <person name="Banks D."/>
            <person name="Pimenov N.V."/>
            <person name="Frank Y.A."/>
            <person name="Karnachuk O.V."/>
            <person name="Ravin N.V."/>
        </authorList>
    </citation>
    <scope>NUCLEOTIDE SEQUENCE [LARGE SCALE GENOMIC DNA]</scope>
    <source>
        <strain evidence="3">BY</strain>
    </source>
</reference>
<feature type="domain" description="LpxI N-terminal" evidence="2">
    <location>
        <begin position="14"/>
        <end position="141"/>
    </location>
</feature>
<dbReference type="InterPro" id="IPR010415">
    <property type="entry name" value="LpxI_C"/>
</dbReference>